<sequence length="112" mass="12860">MSNANTFTITNSNMTATYKTIPPPLPITTTTAAATTENLGILQFSRRRSERQKGKAEEILAEEQAGFRPQRNTVEQILNTRLFTEKHLQHQTDLYQNFIDFKKAFIMLNILK</sequence>
<dbReference type="AlphaFoldDB" id="A0A0L8GMR6"/>
<gene>
    <name evidence="1" type="ORF">OCBIM_22031052mg</name>
</gene>
<name>A0A0L8GMR6_OCTBM</name>
<dbReference type="EMBL" id="KQ421149">
    <property type="protein sequence ID" value="KOF78253.1"/>
    <property type="molecule type" value="Genomic_DNA"/>
</dbReference>
<proteinExistence type="predicted"/>
<protein>
    <submittedName>
        <fullName evidence="1">Uncharacterized protein</fullName>
    </submittedName>
</protein>
<accession>A0A0L8GMR6</accession>
<reference evidence="1" key="1">
    <citation type="submission" date="2015-07" db="EMBL/GenBank/DDBJ databases">
        <title>MeaNS - Measles Nucleotide Surveillance Program.</title>
        <authorList>
            <person name="Tran T."/>
            <person name="Druce J."/>
        </authorList>
    </citation>
    <scope>NUCLEOTIDE SEQUENCE</scope>
    <source>
        <strain evidence="1">UCB-OBI-ISO-001</strain>
        <tissue evidence="1">Gonad</tissue>
    </source>
</reference>
<organism evidence="1">
    <name type="scientific">Octopus bimaculoides</name>
    <name type="common">California two-spotted octopus</name>
    <dbReference type="NCBI Taxonomy" id="37653"/>
    <lineage>
        <taxon>Eukaryota</taxon>
        <taxon>Metazoa</taxon>
        <taxon>Spiralia</taxon>
        <taxon>Lophotrochozoa</taxon>
        <taxon>Mollusca</taxon>
        <taxon>Cephalopoda</taxon>
        <taxon>Coleoidea</taxon>
        <taxon>Octopodiformes</taxon>
        <taxon>Octopoda</taxon>
        <taxon>Incirrata</taxon>
        <taxon>Octopodidae</taxon>
        <taxon>Octopus</taxon>
    </lineage>
</organism>
<evidence type="ECO:0000313" key="1">
    <source>
        <dbReference type="EMBL" id="KOF78253.1"/>
    </source>
</evidence>